<evidence type="ECO:0008006" key="4">
    <source>
        <dbReference type="Google" id="ProtNLM"/>
    </source>
</evidence>
<dbReference type="RefSeq" id="XP_066699144.1">
    <property type="nucleotide sequence ID" value="XM_066843032.1"/>
</dbReference>
<gene>
    <name evidence="2" type="ORF">PG986_006810</name>
</gene>
<evidence type="ECO:0000256" key="1">
    <source>
        <dbReference type="SAM" id="Coils"/>
    </source>
</evidence>
<comment type="caution">
    <text evidence="2">The sequence shown here is derived from an EMBL/GenBank/DDBJ whole genome shotgun (WGS) entry which is preliminary data.</text>
</comment>
<name>A0ABR1QAT7_9PEZI</name>
<reference evidence="2 3" key="1">
    <citation type="submission" date="2023-01" db="EMBL/GenBank/DDBJ databases">
        <title>Analysis of 21 Apiospora genomes using comparative genomics revels a genus with tremendous synthesis potential of carbohydrate active enzymes and secondary metabolites.</title>
        <authorList>
            <person name="Sorensen T."/>
        </authorList>
    </citation>
    <scope>NUCLEOTIDE SEQUENCE [LARGE SCALE GENOMIC DNA]</scope>
    <source>
        <strain evidence="2 3">CBS 24483</strain>
    </source>
</reference>
<dbReference type="GeneID" id="92076094"/>
<evidence type="ECO:0000313" key="2">
    <source>
        <dbReference type="EMBL" id="KAK7951082.1"/>
    </source>
</evidence>
<evidence type="ECO:0000313" key="3">
    <source>
        <dbReference type="Proteomes" id="UP001391051"/>
    </source>
</evidence>
<protein>
    <recommendedName>
        <fullName evidence="4">Fungal N-terminal domain-containing protein</fullName>
    </recommendedName>
</protein>
<sequence length="152" mass="16994">MDPVSAVGIAVAAAQFVGIGIKAAALCKEIRDNADFSTDRNKALESLVRETRESRKELLTSPPQRLPRRISDLATKCALAADELLQLLEAVRGAGANTHVSTAKRLFRVMKEKKQIEKLERSIQDKEKMLQALLVDDIWWVLKRRIPILHVA</sequence>
<accession>A0ABR1QAT7</accession>
<proteinExistence type="predicted"/>
<keyword evidence="3" id="KW-1185">Reference proteome</keyword>
<organism evidence="2 3">
    <name type="scientific">Apiospora aurea</name>
    <dbReference type="NCBI Taxonomy" id="335848"/>
    <lineage>
        <taxon>Eukaryota</taxon>
        <taxon>Fungi</taxon>
        <taxon>Dikarya</taxon>
        <taxon>Ascomycota</taxon>
        <taxon>Pezizomycotina</taxon>
        <taxon>Sordariomycetes</taxon>
        <taxon>Xylariomycetidae</taxon>
        <taxon>Amphisphaeriales</taxon>
        <taxon>Apiosporaceae</taxon>
        <taxon>Apiospora</taxon>
    </lineage>
</organism>
<dbReference type="Proteomes" id="UP001391051">
    <property type="component" value="Unassembled WGS sequence"/>
</dbReference>
<feature type="coiled-coil region" evidence="1">
    <location>
        <begin position="109"/>
        <end position="136"/>
    </location>
</feature>
<dbReference type="EMBL" id="JAQQWE010000005">
    <property type="protein sequence ID" value="KAK7951082.1"/>
    <property type="molecule type" value="Genomic_DNA"/>
</dbReference>
<keyword evidence="1" id="KW-0175">Coiled coil</keyword>